<dbReference type="EMBL" id="QRKA01000016">
    <property type="protein sequence ID" value="RHH78044.1"/>
    <property type="molecule type" value="Genomic_DNA"/>
</dbReference>
<dbReference type="RefSeq" id="WP_118292407.1">
    <property type="nucleotide sequence ID" value="NZ_QRKA01000016.1"/>
</dbReference>
<name>A0A414XVX4_PHOVU</name>
<organism evidence="1 2">
    <name type="scientific">Phocaeicola vulgatus</name>
    <name type="common">Bacteroides vulgatus</name>
    <dbReference type="NCBI Taxonomy" id="821"/>
    <lineage>
        <taxon>Bacteria</taxon>
        <taxon>Pseudomonadati</taxon>
        <taxon>Bacteroidota</taxon>
        <taxon>Bacteroidia</taxon>
        <taxon>Bacteroidales</taxon>
        <taxon>Bacteroidaceae</taxon>
        <taxon>Phocaeicola</taxon>
    </lineage>
</organism>
<reference evidence="1 2" key="1">
    <citation type="submission" date="2018-08" db="EMBL/GenBank/DDBJ databases">
        <title>A genome reference for cultivated species of the human gut microbiota.</title>
        <authorList>
            <person name="Zou Y."/>
            <person name="Xue W."/>
            <person name="Luo G."/>
        </authorList>
    </citation>
    <scope>NUCLEOTIDE SEQUENCE [LARGE SCALE GENOMIC DNA]</scope>
    <source>
        <strain evidence="1 2">AM16-6</strain>
    </source>
</reference>
<evidence type="ECO:0000313" key="2">
    <source>
        <dbReference type="Proteomes" id="UP000283713"/>
    </source>
</evidence>
<accession>A0A414XVX4</accession>
<gene>
    <name evidence="1" type="ORF">DW193_11505</name>
</gene>
<sequence>MSSIKQNRYSEIPQESIHGIYGVNYYFQTENNTMQRLQFEVAVVFCGQYMENYYKYCINKNQFIVNRNESDEYLYDIAKKCANTIYPVTVLIDRNRTPVYIKIENIANKWEATKTELTRYYKGETAMQYMDNVENFLNNKAEWSRIITDDLFLSNLFSILGHKEENNSFDCEITVAPFRTRLSFDCVQYTDNESIEPEESDIINIIREGITNRPYTSDLLNQQAPKHIKGYIGKLSSKFKLNYTLEKASMSIESIEGNLDILVDDKCISNTKFTAFRLYERSLPYSQVFNLLETEEQQPASSNTLWSKIKSFFLKYRI</sequence>
<protein>
    <submittedName>
        <fullName evidence="1">Uncharacterized protein</fullName>
    </submittedName>
</protein>
<proteinExistence type="predicted"/>
<evidence type="ECO:0000313" key="1">
    <source>
        <dbReference type="EMBL" id="RHH78044.1"/>
    </source>
</evidence>
<dbReference type="Proteomes" id="UP000283713">
    <property type="component" value="Unassembled WGS sequence"/>
</dbReference>
<comment type="caution">
    <text evidence="1">The sequence shown here is derived from an EMBL/GenBank/DDBJ whole genome shotgun (WGS) entry which is preliminary data.</text>
</comment>
<dbReference type="AlphaFoldDB" id="A0A414XVX4"/>